<dbReference type="InterPro" id="IPR017850">
    <property type="entry name" value="Alkaline_phosphatase_core_sf"/>
</dbReference>
<evidence type="ECO:0000313" key="4">
    <source>
        <dbReference type="EMBL" id="QDU59429.1"/>
    </source>
</evidence>
<keyword evidence="5" id="KW-1185">Reference proteome</keyword>
<dbReference type="Gene3D" id="3.30.1120.10">
    <property type="match status" value="1"/>
</dbReference>
<keyword evidence="2" id="KW-0732">Signal</keyword>
<feature type="domain" description="Sulfatase N-terminal" evidence="3">
    <location>
        <begin position="31"/>
        <end position="356"/>
    </location>
</feature>
<dbReference type="RefSeq" id="WP_419193136.1">
    <property type="nucleotide sequence ID" value="NZ_CP036279.1"/>
</dbReference>
<dbReference type="EC" id="3.1.6.6" evidence="4"/>
<dbReference type="Proteomes" id="UP000317093">
    <property type="component" value="Chromosome"/>
</dbReference>
<evidence type="ECO:0000259" key="3">
    <source>
        <dbReference type="Pfam" id="PF00884"/>
    </source>
</evidence>
<evidence type="ECO:0000256" key="1">
    <source>
        <dbReference type="ARBA" id="ARBA00008779"/>
    </source>
</evidence>
<gene>
    <name evidence="4" type="primary">betC_1</name>
    <name evidence="4" type="ORF">Pan216_02570</name>
</gene>
<sequence length="472" mass="52647" precursor="true">MNRRGAMLILITLGLLSTRALQAADGPGRPPNIVFILIDDMGYGDLSLTGNERVQTRSLDRLVREGLLLTQFYVASPICSPSRVAFTTGQYPARHLIHSYLASRKRNRDRGMRDFLDPRAPSLARTLQQAGYATAHFGKWHMGGGRDVGNAPLPQAYGFDESLTSFEGLGDRVLPPGGLSEESALLGRGTIRRAPKHQLTEIYVDRAIDFVENHRDRPFYLQLWLNDVHDSHRPSKEALARVASSDHPLHQRFHAVLDEMDRQLGRLVRAIDDAGLGEETLILVTSDNGPTAWPRYYKEGGEPPGSTAGFRGRKWSLYEGGIRMPLIARWKGTIPAGQVDDQTIMTAVDFLPTLASISNADPNSDSDGVDVSSALLGSPRERRPAIFWEYGRDGQYLRPGAEPDRSPNLAMRDGRWKFLVNEDGTRPELYDLARDEREQRNLAGEKPELVDRYSKKLLGWRCSLPSLDASKP</sequence>
<evidence type="ECO:0000256" key="2">
    <source>
        <dbReference type="SAM" id="SignalP"/>
    </source>
</evidence>
<dbReference type="AlphaFoldDB" id="A0A518AXH3"/>
<dbReference type="InterPro" id="IPR050738">
    <property type="entry name" value="Sulfatase"/>
</dbReference>
<name>A0A518AXH3_9BACT</name>
<dbReference type="SUPFAM" id="SSF53649">
    <property type="entry name" value="Alkaline phosphatase-like"/>
    <property type="match status" value="1"/>
</dbReference>
<dbReference type="PANTHER" id="PTHR42693:SF33">
    <property type="entry name" value="ARYLSULFATASE"/>
    <property type="match status" value="1"/>
</dbReference>
<dbReference type="GO" id="GO:0004065">
    <property type="term" value="F:arylsulfatase activity"/>
    <property type="evidence" value="ECO:0007669"/>
    <property type="project" value="TreeGrafter"/>
</dbReference>
<dbReference type="InterPro" id="IPR000917">
    <property type="entry name" value="Sulfatase_N"/>
</dbReference>
<protein>
    <submittedName>
        <fullName evidence="4">Choline-sulfatase</fullName>
        <ecNumber evidence="4">3.1.6.6</ecNumber>
    </submittedName>
</protein>
<dbReference type="KEGG" id="knv:Pan216_02570"/>
<feature type="signal peptide" evidence="2">
    <location>
        <begin position="1"/>
        <end position="23"/>
    </location>
</feature>
<dbReference type="GO" id="GO:0047753">
    <property type="term" value="F:choline-sulfatase activity"/>
    <property type="evidence" value="ECO:0007669"/>
    <property type="project" value="UniProtKB-EC"/>
</dbReference>
<accession>A0A518AXH3</accession>
<proteinExistence type="inferred from homology"/>
<dbReference type="PANTHER" id="PTHR42693">
    <property type="entry name" value="ARYLSULFATASE FAMILY MEMBER"/>
    <property type="match status" value="1"/>
</dbReference>
<keyword evidence="4" id="KW-0378">Hydrolase</keyword>
<dbReference type="Pfam" id="PF00884">
    <property type="entry name" value="Sulfatase"/>
    <property type="match status" value="1"/>
</dbReference>
<reference evidence="4 5" key="1">
    <citation type="submission" date="2019-02" db="EMBL/GenBank/DDBJ databases">
        <title>Deep-cultivation of Planctomycetes and their phenomic and genomic characterization uncovers novel biology.</title>
        <authorList>
            <person name="Wiegand S."/>
            <person name="Jogler M."/>
            <person name="Boedeker C."/>
            <person name="Pinto D."/>
            <person name="Vollmers J."/>
            <person name="Rivas-Marin E."/>
            <person name="Kohn T."/>
            <person name="Peeters S.H."/>
            <person name="Heuer A."/>
            <person name="Rast P."/>
            <person name="Oberbeckmann S."/>
            <person name="Bunk B."/>
            <person name="Jeske O."/>
            <person name="Meyerdierks A."/>
            <person name="Storesund J.E."/>
            <person name="Kallscheuer N."/>
            <person name="Luecker S."/>
            <person name="Lage O.M."/>
            <person name="Pohl T."/>
            <person name="Merkel B.J."/>
            <person name="Hornburger P."/>
            <person name="Mueller R.-W."/>
            <person name="Bruemmer F."/>
            <person name="Labrenz M."/>
            <person name="Spormann A.M."/>
            <person name="Op den Camp H."/>
            <person name="Overmann J."/>
            <person name="Amann R."/>
            <person name="Jetten M.S.M."/>
            <person name="Mascher T."/>
            <person name="Medema M.H."/>
            <person name="Devos D.P."/>
            <person name="Kaster A.-K."/>
            <person name="Ovreas L."/>
            <person name="Rohde M."/>
            <person name="Galperin M.Y."/>
            <person name="Jogler C."/>
        </authorList>
    </citation>
    <scope>NUCLEOTIDE SEQUENCE [LARGE SCALE GENOMIC DNA]</scope>
    <source>
        <strain evidence="4 5">Pan216</strain>
    </source>
</reference>
<evidence type="ECO:0000313" key="5">
    <source>
        <dbReference type="Proteomes" id="UP000317093"/>
    </source>
</evidence>
<feature type="chain" id="PRO_5022160746" evidence="2">
    <location>
        <begin position="24"/>
        <end position="472"/>
    </location>
</feature>
<organism evidence="4 5">
    <name type="scientific">Kolteria novifilia</name>
    <dbReference type="NCBI Taxonomy" id="2527975"/>
    <lineage>
        <taxon>Bacteria</taxon>
        <taxon>Pseudomonadati</taxon>
        <taxon>Planctomycetota</taxon>
        <taxon>Planctomycetia</taxon>
        <taxon>Kolteriales</taxon>
        <taxon>Kolteriaceae</taxon>
        <taxon>Kolteria</taxon>
    </lineage>
</organism>
<dbReference type="EMBL" id="CP036279">
    <property type="protein sequence ID" value="QDU59429.1"/>
    <property type="molecule type" value="Genomic_DNA"/>
</dbReference>
<dbReference type="Gene3D" id="3.40.720.10">
    <property type="entry name" value="Alkaline Phosphatase, subunit A"/>
    <property type="match status" value="1"/>
</dbReference>
<comment type="similarity">
    <text evidence="1">Belongs to the sulfatase family.</text>
</comment>